<evidence type="ECO:0000313" key="7">
    <source>
        <dbReference type="EMBL" id="VFQ66273.1"/>
    </source>
</evidence>
<dbReference type="Proteomes" id="UP000595140">
    <property type="component" value="Unassembled WGS sequence"/>
</dbReference>
<dbReference type="EMBL" id="OOIL02000537">
    <property type="protein sequence ID" value="VFQ66273.1"/>
    <property type="molecule type" value="Genomic_DNA"/>
</dbReference>
<dbReference type="PANTHER" id="PTHR21562">
    <property type="entry name" value="NOTUM-RELATED"/>
    <property type="match status" value="1"/>
</dbReference>
<dbReference type="OrthoDB" id="2015280at2759"/>
<dbReference type="InterPro" id="IPR004963">
    <property type="entry name" value="PAE/NOTUM"/>
</dbReference>
<evidence type="ECO:0000256" key="4">
    <source>
        <dbReference type="ARBA" id="ARBA00022512"/>
    </source>
</evidence>
<keyword evidence="6" id="KW-0378">Hydrolase</keyword>
<keyword evidence="6" id="KW-0964">Secreted</keyword>
<organism evidence="7 8">
    <name type="scientific">Cuscuta campestris</name>
    <dbReference type="NCBI Taxonomy" id="132261"/>
    <lineage>
        <taxon>Eukaryota</taxon>
        <taxon>Viridiplantae</taxon>
        <taxon>Streptophyta</taxon>
        <taxon>Embryophyta</taxon>
        <taxon>Tracheophyta</taxon>
        <taxon>Spermatophyta</taxon>
        <taxon>Magnoliopsida</taxon>
        <taxon>eudicotyledons</taxon>
        <taxon>Gunneridae</taxon>
        <taxon>Pentapetalae</taxon>
        <taxon>asterids</taxon>
        <taxon>lamiids</taxon>
        <taxon>Solanales</taxon>
        <taxon>Convolvulaceae</taxon>
        <taxon>Cuscuteae</taxon>
        <taxon>Cuscuta</taxon>
        <taxon>Cuscuta subgen. Grammica</taxon>
        <taxon>Cuscuta sect. Cleistogrammica</taxon>
    </lineage>
</organism>
<reference evidence="7 8" key="1">
    <citation type="submission" date="2018-04" db="EMBL/GenBank/DDBJ databases">
        <authorList>
            <person name="Vogel A."/>
        </authorList>
    </citation>
    <scope>NUCLEOTIDE SEQUENCE [LARGE SCALE GENOMIC DNA]</scope>
</reference>
<dbReference type="EC" id="3.1.1.-" evidence="6"/>
<keyword evidence="5 6" id="KW-0961">Cell wall biogenesis/degradation</keyword>
<dbReference type="GO" id="GO:0009505">
    <property type="term" value="C:plant-type cell wall"/>
    <property type="evidence" value="ECO:0007669"/>
    <property type="project" value="TreeGrafter"/>
</dbReference>
<sequence length="212" mass="23516">MNASVFQHFFGARSNDTYFYKWNRVIVRYCDGASFAGDADKPDPVTNLYYRGARIFRAAVRDLMARGMEDSSNVLLAGGSSGVMIHCDGFRRMFSAGVRVKCLADSSLFLHVKDPVRAKFFDTVFGTMVGMQHPGGALPTRRQTIAALPPASARNGYILTSIFQRSLASGIGYKGPMFADPKSKSFESAFLDWYFDRARVHLVDPADKPFVP</sequence>
<accession>A0A484KKL3</accession>
<comment type="subcellular location">
    <subcellularLocation>
        <location evidence="2 6">Secreted</location>
        <location evidence="2 6">Cell wall</location>
    </subcellularLocation>
</comment>
<name>A0A484KKL3_9ASTE</name>
<evidence type="ECO:0000256" key="1">
    <source>
        <dbReference type="ARBA" id="ARBA00003534"/>
    </source>
</evidence>
<dbReference type="GO" id="GO:0052793">
    <property type="term" value="F:pectin acetylesterase activity"/>
    <property type="evidence" value="ECO:0007669"/>
    <property type="project" value="TreeGrafter"/>
</dbReference>
<evidence type="ECO:0000256" key="6">
    <source>
        <dbReference type="RuleBase" id="RU363114"/>
    </source>
</evidence>
<keyword evidence="8" id="KW-1185">Reference proteome</keyword>
<dbReference type="Pfam" id="PF03283">
    <property type="entry name" value="PAE"/>
    <property type="match status" value="1"/>
</dbReference>
<comment type="similarity">
    <text evidence="3 6">Belongs to the pectinacetylesterase family.</text>
</comment>
<dbReference type="PANTHER" id="PTHR21562:SF93">
    <property type="entry name" value="PECTIN ACETYLESTERASE 8"/>
    <property type="match status" value="1"/>
</dbReference>
<gene>
    <name evidence="7" type="ORF">CCAM_LOCUS8049</name>
</gene>
<evidence type="ECO:0000313" key="8">
    <source>
        <dbReference type="Proteomes" id="UP000595140"/>
    </source>
</evidence>
<evidence type="ECO:0000256" key="3">
    <source>
        <dbReference type="ARBA" id="ARBA00005784"/>
    </source>
</evidence>
<protein>
    <recommendedName>
        <fullName evidence="6">Pectin acetylesterase</fullName>
        <ecNumber evidence="6">3.1.1.-</ecNumber>
    </recommendedName>
</protein>
<comment type="function">
    <text evidence="1 6">Hydrolyzes acetyl esters in homogalacturonan regions of pectin. In type I primary cell wall, galacturonic acid residues of pectin can be acetylated at the O-2 and O-3 positions. Decreasing the degree of acetylation of pectin gels in vitro alters their physical properties.</text>
</comment>
<proteinExistence type="inferred from homology"/>
<dbReference type="AlphaFoldDB" id="A0A484KKL3"/>
<dbReference type="GO" id="GO:0071555">
    <property type="term" value="P:cell wall organization"/>
    <property type="evidence" value="ECO:0007669"/>
    <property type="project" value="UniProtKB-KW"/>
</dbReference>
<evidence type="ECO:0000256" key="2">
    <source>
        <dbReference type="ARBA" id="ARBA00004191"/>
    </source>
</evidence>
<keyword evidence="4 6" id="KW-0134">Cell wall</keyword>
<evidence type="ECO:0000256" key="5">
    <source>
        <dbReference type="ARBA" id="ARBA00023316"/>
    </source>
</evidence>